<sequence>MTHLPNSLQGRDITYLLHPVTNARAHERTGPLVITRGEGVHVFDDSGKDYIEGLAGLWSVALGFSEKRLVEAAIRQLHQLPYMHLFASKGHEPSILLAEKLVQMTPKGLDRVHFTNSGSEANDTVIKMVWFYNNAIGRPEKKKFIGRIKGYHGITIAAGSLTGIPANHKGFDLPLDFARHVSTPHYWRFGHEGETEDQYSDRLAAELEEMILTEGPDTVAAFIGEPLMGAGGVIVPPRGYWPKIQAVCRKYDVLIVADEVINGFGRTGKMFACETYGIEPDILVLSKQITSSYQPLAAVVFSDAIYQGIADGSETLGTFGHGYTTSGHPVATAVGLECISIIEERDLVSNAARMGRILREGLARYKDHPMVGEVRGEGLIAAVEFVSDKATKAGFQPVGLAAQAVMAACQHHGLILRVSGEAVCFCPPLIITEDEIRELLHRFDLAMTDAFAQIAAV</sequence>
<dbReference type="GO" id="GO:0008483">
    <property type="term" value="F:transaminase activity"/>
    <property type="evidence" value="ECO:0007669"/>
    <property type="project" value="UniProtKB-KW"/>
</dbReference>
<comment type="caution">
    <text evidence="6">The sequence shown here is derived from an EMBL/GenBank/DDBJ whole genome shotgun (WGS) entry which is preliminary data.</text>
</comment>
<dbReference type="PANTHER" id="PTHR42684:SF3">
    <property type="entry name" value="ADENOSYLMETHIONINE-8-AMINO-7-OXONONANOATE AMINOTRANSFERASE"/>
    <property type="match status" value="1"/>
</dbReference>
<keyword evidence="7" id="KW-1185">Reference proteome</keyword>
<dbReference type="PANTHER" id="PTHR42684">
    <property type="entry name" value="ADENOSYLMETHIONINE-8-AMINO-7-OXONONANOATE AMINOTRANSFERASE"/>
    <property type="match status" value="1"/>
</dbReference>
<dbReference type="PIRSF" id="PIRSF000521">
    <property type="entry name" value="Transaminase_4ab_Lys_Orn"/>
    <property type="match status" value="1"/>
</dbReference>
<protein>
    <submittedName>
        <fullName evidence="6">Aspartate aminotransferase family protein</fullName>
    </submittedName>
</protein>
<dbReference type="EMBL" id="JBHTOQ010000036">
    <property type="protein sequence ID" value="MFD1482812.1"/>
    <property type="molecule type" value="Genomic_DNA"/>
</dbReference>
<keyword evidence="3" id="KW-0808">Transferase</keyword>
<name>A0ABW4DYJ0_9RHOB</name>
<keyword evidence="2 6" id="KW-0032">Aminotransferase</keyword>
<dbReference type="Pfam" id="PF00202">
    <property type="entry name" value="Aminotran_3"/>
    <property type="match status" value="1"/>
</dbReference>
<evidence type="ECO:0000256" key="5">
    <source>
        <dbReference type="RuleBase" id="RU003560"/>
    </source>
</evidence>
<comment type="similarity">
    <text evidence="5">Belongs to the class-III pyridoxal-phosphate-dependent aminotransferase family.</text>
</comment>
<dbReference type="Gene3D" id="3.90.1150.10">
    <property type="entry name" value="Aspartate Aminotransferase, domain 1"/>
    <property type="match status" value="1"/>
</dbReference>
<dbReference type="InterPro" id="IPR005814">
    <property type="entry name" value="Aminotrans_3"/>
</dbReference>
<dbReference type="InterPro" id="IPR049704">
    <property type="entry name" value="Aminotrans_3_PPA_site"/>
</dbReference>
<reference evidence="7" key="1">
    <citation type="journal article" date="2019" name="Int. J. Syst. Evol. Microbiol.">
        <title>The Global Catalogue of Microorganisms (GCM) 10K type strain sequencing project: providing services to taxonomists for standard genome sequencing and annotation.</title>
        <authorList>
            <consortium name="The Broad Institute Genomics Platform"/>
            <consortium name="The Broad Institute Genome Sequencing Center for Infectious Disease"/>
            <person name="Wu L."/>
            <person name="Ma J."/>
        </authorList>
    </citation>
    <scope>NUCLEOTIDE SEQUENCE [LARGE SCALE GENOMIC DNA]</scope>
    <source>
        <strain evidence="7">CCM 8875</strain>
    </source>
</reference>
<dbReference type="RefSeq" id="WP_131572589.1">
    <property type="nucleotide sequence ID" value="NZ_CBCSAJ010000001.1"/>
</dbReference>
<proteinExistence type="inferred from homology"/>
<comment type="cofactor">
    <cofactor evidence="1">
        <name>pyridoxal 5'-phosphate</name>
        <dbReference type="ChEBI" id="CHEBI:597326"/>
    </cofactor>
</comment>
<dbReference type="InterPro" id="IPR015424">
    <property type="entry name" value="PyrdxlP-dep_Trfase"/>
</dbReference>
<dbReference type="PROSITE" id="PS00600">
    <property type="entry name" value="AA_TRANSFER_CLASS_3"/>
    <property type="match status" value="1"/>
</dbReference>
<gene>
    <name evidence="6" type="ORF">ACFQ5P_16065</name>
</gene>
<dbReference type="Gene3D" id="3.40.640.10">
    <property type="entry name" value="Type I PLP-dependent aspartate aminotransferase-like (Major domain)"/>
    <property type="match status" value="1"/>
</dbReference>
<organism evidence="6 7">
    <name type="scientific">Paracoccus nototheniae</name>
    <dbReference type="NCBI Taxonomy" id="2489002"/>
    <lineage>
        <taxon>Bacteria</taxon>
        <taxon>Pseudomonadati</taxon>
        <taxon>Pseudomonadota</taxon>
        <taxon>Alphaproteobacteria</taxon>
        <taxon>Rhodobacterales</taxon>
        <taxon>Paracoccaceae</taxon>
        <taxon>Paracoccus</taxon>
    </lineage>
</organism>
<dbReference type="SUPFAM" id="SSF53383">
    <property type="entry name" value="PLP-dependent transferases"/>
    <property type="match status" value="1"/>
</dbReference>
<evidence type="ECO:0000256" key="3">
    <source>
        <dbReference type="ARBA" id="ARBA00022679"/>
    </source>
</evidence>
<evidence type="ECO:0000256" key="1">
    <source>
        <dbReference type="ARBA" id="ARBA00001933"/>
    </source>
</evidence>
<evidence type="ECO:0000256" key="2">
    <source>
        <dbReference type="ARBA" id="ARBA00022576"/>
    </source>
</evidence>
<dbReference type="InterPro" id="IPR015421">
    <property type="entry name" value="PyrdxlP-dep_Trfase_major"/>
</dbReference>
<evidence type="ECO:0000313" key="6">
    <source>
        <dbReference type="EMBL" id="MFD1482812.1"/>
    </source>
</evidence>
<keyword evidence="4 5" id="KW-0663">Pyridoxal phosphate</keyword>
<dbReference type="InterPro" id="IPR015422">
    <property type="entry name" value="PyrdxlP-dep_Trfase_small"/>
</dbReference>
<dbReference type="NCBIfam" id="NF004767">
    <property type="entry name" value="PRK06105.1"/>
    <property type="match status" value="1"/>
</dbReference>
<accession>A0ABW4DYJ0</accession>
<evidence type="ECO:0000313" key="7">
    <source>
        <dbReference type="Proteomes" id="UP001597302"/>
    </source>
</evidence>
<dbReference type="CDD" id="cd00610">
    <property type="entry name" value="OAT_like"/>
    <property type="match status" value="1"/>
</dbReference>
<evidence type="ECO:0000256" key="4">
    <source>
        <dbReference type="ARBA" id="ARBA00022898"/>
    </source>
</evidence>
<dbReference type="Proteomes" id="UP001597302">
    <property type="component" value="Unassembled WGS sequence"/>
</dbReference>